<dbReference type="AlphaFoldDB" id="A0A4Q7ING9"/>
<keyword evidence="4 10" id="KW-0963">Cytoplasm</keyword>
<dbReference type="SUPFAM" id="SSF55811">
    <property type="entry name" value="Nudix"/>
    <property type="match status" value="1"/>
</dbReference>
<dbReference type="InterPro" id="IPR000086">
    <property type="entry name" value="NUDIX_hydrolase_dom"/>
</dbReference>
<evidence type="ECO:0000256" key="7">
    <source>
        <dbReference type="ARBA" id="ARBA00023211"/>
    </source>
</evidence>
<evidence type="ECO:0000256" key="9">
    <source>
        <dbReference type="ARBA" id="ARBA00023235"/>
    </source>
</evidence>
<evidence type="ECO:0000256" key="2">
    <source>
        <dbReference type="ARBA" id="ARBA00007579"/>
    </source>
</evidence>
<comment type="cofactor">
    <cofactor evidence="10">
        <name>Mn(2+)</name>
        <dbReference type="ChEBI" id="CHEBI:29035"/>
    </cofactor>
    <text evidence="10">Binds 1 Mn(2+) ion per subunit.</text>
</comment>
<dbReference type="PROSITE" id="PS51462">
    <property type="entry name" value="NUDIX"/>
    <property type="match status" value="1"/>
</dbReference>
<keyword evidence="9 10" id="KW-0413">Isomerase</keyword>
<feature type="binding site" evidence="10">
    <location>
        <position position="117"/>
    </location>
    <ligand>
        <name>Mn(2+)</name>
        <dbReference type="ChEBI" id="CHEBI:29035"/>
    </ligand>
</feature>
<dbReference type="EMBL" id="PPSX01000021">
    <property type="protein sequence ID" value="RZQ53784.1"/>
    <property type="molecule type" value="Genomic_DNA"/>
</dbReference>
<dbReference type="CDD" id="cd02885">
    <property type="entry name" value="NUDIX_IPP_Isomerase"/>
    <property type="match status" value="1"/>
</dbReference>
<dbReference type="GO" id="GO:0009240">
    <property type="term" value="P:isopentenyl diphosphate biosynthetic process"/>
    <property type="evidence" value="ECO:0007669"/>
    <property type="project" value="TreeGrafter"/>
</dbReference>
<comment type="function">
    <text evidence="10">Catalyzes the 1,3-allylic rearrangement of the homoallylic substrate isopentenyl (IPP) to its highly electrophilic allylic isomer, dimethylallyl diphosphate (DMAPP).</text>
</comment>
<evidence type="ECO:0000256" key="4">
    <source>
        <dbReference type="ARBA" id="ARBA00022490"/>
    </source>
</evidence>
<name>A0A4Q7ING9_9GAMM</name>
<dbReference type="PANTHER" id="PTHR10885:SF0">
    <property type="entry name" value="ISOPENTENYL-DIPHOSPHATE DELTA-ISOMERASE"/>
    <property type="match status" value="1"/>
</dbReference>
<dbReference type="GO" id="GO:0005737">
    <property type="term" value="C:cytoplasm"/>
    <property type="evidence" value="ECO:0007669"/>
    <property type="project" value="UniProtKB-SubCell"/>
</dbReference>
<dbReference type="PANTHER" id="PTHR10885">
    <property type="entry name" value="ISOPENTENYL-DIPHOSPHATE DELTA-ISOMERASE"/>
    <property type="match status" value="1"/>
</dbReference>
<evidence type="ECO:0000259" key="12">
    <source>
        <dbReference type="PROSITE" id="PS51462"/>
    </source>
</evidence>
<evidence type="ECO:0000256" key="3">
    <source>
        <dbReference type="ARBA" id="ARBA00012057"/>
    </source>
</evidence>
<comment type="cofactor">
    <cofactor evidence="10">
        <name>Mg(2+)</name>
        <dbReference type="ChEBI" id="CHEBI:18420"/>
    </cofactor>
    <text evidence="10">Binds 1 Mg(2+) ion per subunit. The magnesium ion binds only when substrate is bound.</text>
</comment>
<feature type="binding site" evidence="10">
    <location>
        <position position="115"/>
    </location>
    <ligand>
        <name>Mn(2+)</name>
        <dbReference type="ChEBI" id="CHEBI:29035"/>
    </ligand>
</feature>
<evidence type="ECO:0000256" key="10">
    <source>
        <dbReference type="HAMAP-Rule" id="MF_00202"/>
    </source>
</evidence>
<comment type="similarity">
    <text evidence="2 10">Belongs to the IPP isomerase type 1 family.</text>
</comment>
<evidence type="ECO:0000256" key="8">
    <source>
        <dbReference type="ARBA" id="ARBA00023229"/>
    </source>
</evidence>
<dbReference type="PIRSF" id="PIRSF018427">
    <property type="entry name" value="Isopntndiph_ism"/>
    <property type="match status" value="1"/>
</dbReference>
<comment type="subcellular location">
    <subcellularLocation>
        <location evidence="10">Cytoplasm</location>
    </subcellularLocation>
</comment>
<dbReference type="UniPathway" id="UPA00059">
    <property type="reaction ID" value="UER00104"/>
</dbReference>
<dbReference type="Gene3D" id="3.90.79.10">
    <property type="entry name" value="Nucleoside Triphosphate Pyrophosphohydrolase"/>
    <property type="match status" value="1"/>
</dbReference>
<feature type="active site" evidence="10 11">
    <location>
        <position position="117"/>
    </location>
</feature>
<comment type="pathway">
    <text evidence="1 10">Isoprenoid biosynthesis; dimethylallyl diphosphate biosynthesis; dimethylallyl diphosphate from isopentenyl diphosphate: step 1/1.</text>
</comment>
<feature type="binding site" evidence="10">
    <location>
        <position position="88"/>
    </location>
    <ligand>
        <name>Mg(2+)</name>
        <dbReference type="ChEBI" id="CHEBI:18420"/>
    </ligand>
</feature>
<dbReference type="HAMAP" id="MF_00202">
    <property type="entry name" value="Idi"/>
    <property type="match status" value="1"/>
</dbReference>
<dbReference type="GO" id="GO:0050992">
    <property type="term" value="P:dimethylallyl diphosphate biosynthetic process"/>
    <property type="evidence" value="ECO:0007669"/>
    <property type="project" value="UniProtKB-UniRule"/>
</dbReference>
<dbReference type="EC" id="5.3.3.2" evidence="3 10"/>
<dbReference type="RefSeq" id="WP_130254862.1">
    <property type="nucleotide sequence ID" value="NZ_PPSX01000021.1"/>
</dbReference>
<dbReference type="InterPro" id="IPR015797">
    <property type="entry name" value="NUDIX_hydrolase-like_dom_sf"/>
</dbReference>
<keyword evidence="5 10" id="KW-0479">Metal-binding</keyword>
<dbReference type="InterPro" id="IPR011876">
    <property type="entry name" value="IsopentenylPP_isomerase_typ1"/>
</dbReference>
<keyword evidence="7 10" id="KW-0464">Manganese</keyword>
<evidence type="ECO:0000313" key="14">
    <source>
        <dbReference type="Proteomes" id="UP000291338"/>
    </source>
</evidence>
<feature type="active site" evidence="10 11">
    <location>
        <position position="68"/>
    </location>
</feature>
<dbReference type="Pfam" id="PF00293">
    <property type="entry name" value="NUDIX"/>
    <property type="match status" value="1"/>
</dbReference>
<evidence type="ECO:0000256" key="1">
    <source>
        <dbReference type="ARBA" id="ARBA00004826"/>
    </source>
</evidence>
<evidence type="ECO:0000256" key="11">
    <source>
        <dbReference type="PIRSR" id="PIRSR018427-1"/>
    </source>
</evidence>
<dbReference type="NCBIfam" id="NF002995">
    <property type="entry name" value="PRK03759.1"/>
    <property type="match status" value="1"/>
</dbReference>
<evidence type="ECO:0000256" key="5">
    <source>
        <dbReference type="ARBA" id="ARBA00022723"/>
    </source>
</evidence>
<reference evidence="13 14" key="1">
    <citation type="submission" date="2018-01" db="EMBL/GenBank/DDBJ databases">
        <title>Co-occurrence of chitin degradation, pigmentation and bioactivity in marine Pseudoalteromonas.</title>
        <authorList>
            <person name="Paulsen S."/>
            <person name="Gram L."/>
            <person name="Machado H."/>
        </authorList>
    </citation>
    <scope>NUCLEOTIDE SEQUENCE [LARGE SCALE GENOMIC DNA]</scope>
    <source>
        <strain evidence="13 14">S3898</strain>
    </source>
</reference>
<proteinExistence type="inferred from homology"/>
<feature type="binding site" evidence="10">
    <location>
        <position position="30"/>
    </location>
    <ligand>
        <name>Mn(2+)</name>
        <dbReference type="ChEBI" id="CHEBI:29035"/>
    </ligand>
</feature>
<evidence type="ECO:0000313" key="13">
    <source>
        <dbReference type="EMBL" id="RZQ53784.1"/>
    </source>
</evidence>
<feature type="binding site" evidence="10">
    <location>
        <position position="70"/>
    </location>
    <ligand>
        <name>Mn(2+)</name>
        <dbReference type="ChEBI" id="CHEBI:29035"/>
    </ligand>
</feature>
<organism evidence="13 14">
    <name type="scientific">Pseudoalteromonas phenolica</name>
    <dbReference type="NCBI Taxonomy" id="161398"/>
    <lineage>
        <taxon>Bacteria</taxon>
        <taxon>Pseudomonadati</taxon>
        <taxon>Pseudomonadota</taxon>
        <taxon>Gammaproteobacteria</taxon>
        <taxon>Alteromonadales</taxon>
        <taxon>Pseudoalteromonadaceae</taxon>
        <taxon>Pseudoalteromonas</taxon>
    </lineage>
</organism>
<feature type="domain" description="Nudix hydrolase" evidence="12">
    <location>
        <begin position="28"/>
        <end position="166"/>
    </location>
</feature>
<feature type="binding site" evidence="10">
    <location>
        <position position="24"/>
    </location>
    <ligand>
        <name>Mn(2+)</name>
        <dbReference type="ChEBI" id="CHEBI:29035"/>
    </ligand>
</feature>
<evidence type="ECO:0000256" key="6">
    <source>
        <dbReference type="ARBA" id="ARBA00022842"/>
    </source>
</evidence>
<dbReference type="InterPro" id="IPR056375">
    <property type="entry name" value="Idi_bact"/>
</dbReference>
<gene>
    <name evidence="10" type="primary">idi</name>
    <name evidence="13" type="ORF">C1E23_06805</name>
</gene>
<dbReference type="GO" id="GO:0004452">
    <property type="term" value="F:isopentenyl-diphosphate delta-isomerase activity"/>
    <property type="evidence" value="ECO:0007669"/>
    <property type="project" value="UniProtKB-UniRule"/>
</dbReference>
<accession>A0A4Q7ING9</accession>
<sequence length="180" mass="21017">MKEEVQLVDELGNVIGYEEKLKAHRLGLLHSAFSLMIVRNTKSGYEFLLQRRALGKYHSGGLWSNTCCSHPRRGEPIQDAVRRRVNEELGIMTLSPLHALSPFTYKAYLDNHLIEHEYDHIFISECSPDPICPEPNEVMSFEWMKEQQILQLLDREPKRFTAWFADVFKYVRAYLLGFKS</sequence>
<keyword evidence="6 10" id="KW-0460">Magnesium</keyword>
<protein>
    <recommendedName>
        <fullName evidence="3 10">Isopentenyl-diphosphate Delta-isomerase</fullName>
        <shortName evidence="10">IPP isomerase</shortName>
        <ecNumber evidence="3 10">5.3.3.2</ecNumber>
    </recommendedName>
    <alternativeName>
        <fullName evidence="10">IPP:DMAPP isomerase</fullName>
    </alternativeName>
    <alternativeName>
        <fullName evidence="10">Isopentenyl pyrophosphate isomerase</fullName>
    </alternativeName>
</protein>
<keyword evidence="8 10" id="KW-0414">Isoprene biosynthesis</keyword>
<comment type="caution">
    <text evidence="13">The sequence shown here is derived from an EMBL/GenBank/DDBJ whole genome shotgun (WGS) entry which is preliminary data.</text>
</comment>
<dbReference type="GO" id="GO:0046872">
    <property type="term" value="F:metal ion binding"/>
    <property type="evidence" value="ECO:0007669"/>
    <property type="project" value="UniProtKB-KW"/>
</dbReference>
<comment type="catalytic activity">
    <reaction evidence="10">
        <text>isopentenyl diphosphate = dimethylallyl diphosphate</text>
        <dbReference type="Rhea" id="RHEA:23284"/>
        <dbReference type="ChEBI" id="CHEBI:57623"/>
        <dbReference type="ChEBI" id="CHEBI:128769"/>
        <dbReference type="EC" id="5.3.3.2"/>
    </reaction>
</comment>
<dbReference type="Proteomes" id="UP000291338">
    <property type="component" value="Unassembled WGS sequence"/>
</dbReference>